<dbReference type="AlphaFoldDB" id="A0A9P8W193"/>
<dbReference type="Proteomes" id="UP000777438">
    <property type="component" value="Unassembled WGS sequence"/>
</dbReference>
<organism evidence="1 2">
    <name type="scientific">Thelonectria olida</name>
    <dbReference type="NCBI Taxonomy" id="1576542"/>
    <lineage>
        <taxon>Eukaryota</taxon>
        <taxon>Fungi</taxon>
        <taxon>Dikarya</taxon>
        <taxon>Ascomycota</taxon>
        <taxon>Pezizomycotina</taxon>
        <taxon>Sordariomycetes</taxon>
        <taxon>Hypocreomycetidae</taxon>
        <taxon>Hypocreales</taxon>
        <taxon>Nectriaceae</taxon>
        <taxon>Thelonectria</taxon>
    </lineage>
</organism>
<evidence type="ECO:0000313" key="1">
    <source>
        <dbReference type="EMBL" id="KAH6887542.1"/>
    </source>
</evidence>
<evidence type="ECO:0000313" key="2">
    <source>
        <dbReference type="Proteomes" id="UP000777438"/>
    </source>
</evidence>
<dbReference type="InterPro" id="IPR022085">
    <property type="entry name" value="OpdG"/>
</dbReference>
<dbReference type="EMBL" id="JAGPYM010000014">
    <property type="protein sequence ID" value="KAH6887542.1"/>
    <property type="molecule type" value="Genomic_DNA"/>
</dbReference>
<reference evidence="1 2" key="1">
    <citation type="journal article" date="2021" name="Nat. Commun.">
        <title>Genetic determinants of endophytism in the Arabidopsis root mycobiome.</title>
        <authorList>
            <person name="Mesny F."/>
            <person name="Miyauchi S."/>
            <person name="Thiergart T."/>
            <person name="Pickel B."/>
            <person name="Atanasova L."/>
            <person name="Karlsson M."/>
            <person name="Huettel B."/>
            <person name="Barry K.W."/>
            <person name="Haridas S."/>
            <person name="Chen C."/>
            <person name="Bauer D."/>
            <person name="Andreopoulos W."/>
            <person name="Pangilinan J."/>
            <person name="LaButti K."/>
            <person name="Riley R."/>
            <person name="Lipzen A."/>
            <person name="Clum A."/>
            <person name="Drula E."/>
            <person name="Henrissat B."/>
            <person name="Kohler A."/>
            <person name="Grigoriev I.V."/>
            <person name="Martin F.M."/>
            <person name="Hacquard S."/>
        </authorList>
    </citation>
    <scope>NUCLEOTIDE SEQUENCE [LARGE SCALE GENOMIC DNA]</scope>
    <source>
        <strain evidence="1 2">MPI-CAGE-CH-0241</strain>
    </source>
</reference>
<dbReference type="OrthoDB" id="3350591at2759"/>
<dbReference type="InterPro" id="IPR053204">
    <property type="entry name" value="Oxopyrrolidines_Biosynth-assoc"/>
</dbReference>
<comment type="caution">
    <text evidence="1">The sequence shown here is derived from an EMBL/GenBank/DDBJ whole genome shotgun (WGS) entry which is preliminary data.</text>
</comment>
<accession>A0A9P8W193</accession>
<name>A0A9P8W193_9HYPO</name>
<sequence length="297" mass="33244">MNDFFDQEAPAYFREYNVLPTQITTLKRCVNGNITPRDAAKQLTAYPEAAPTPLEMQQRLAGLWTLLNDTAVLVPSAQTTILSILKIIRTLPPVKEPTGEGEGLMDLDDGDIWCQLSGWGSDLADSLNSWAVRVDREKSPAYRAKYDRVTRKAHWISASAYVGRLASTGDELLTGVGGFLRFMSFIIVRALENELNETDPDSNVGGKLEPPDLEAMAQLFVHAAPELYRLCKDRHISQLVRLSKGKLWHGEGNCDYSLERWAFWRERWIALANTESLSGNARQAAREATEAMEKAKT</sequence>
<dbReference type="PANTHER" id="PTHR38797:SF4">
    <property type="entry name" value="NUCLEAR PORE COMPLEX PROTEIN NUP85"/>
    <property type="match status" value="1"/>
</dbReference>
<proteinExistence type="predicted"/>
<protein>
    <submittedName>
        <fullName evidence="1">Uncharacterized protein</fullName>
    </submittedName>
</protein>
<dbReference type="Pfam" id="PF12311">
    <property type="entry name" value="DUF3632"/>
    <property type="match status" value="1"/>
</dbReference>
<keyword evidence="2" id="KW-1185">Reference proteome</keyword>
<gene>
    <name evidence="1" type="ORF">B0T10DRAFT_562757</name>
</gene>
<dbReference type="PANTHER" id="PTHR38797">
    <property type="entry name" value="NUCLEAR PORE COMPLEX PROTEIN NUP85-RELATED"/>
    <property type="match status" value="1"/>
</dbReference>